<protein>
    <submittedName>
        <fullName evidence="3">Hypothetical conserved protein</fullName>
    </submittedName>
</protein>
<sequence length="201" mass="20374">MKLKKIVSIALTGSVMALSAGAYAIPTVVGGDGKCSSAGIFNDASECAGGYSKNAINNSSSGVSTQVAALTSLGFDFGTGGSSSFDFNNFTVINANGSNVSGSSISVGQMMTGITIFGAHFGNGSPLGNETAFYKYDAGTVGTSTITFNNIKGISNLVVYSTGGTPTTPSVPEPATWTMLLTGFALMSVVMRRRQTAPIVS</sequence>
<feature type="domain" description="Ice-binding protein C-terminal" evidence="2">
    <location>
        <begin position="170"/>
        <end position="194"/>
    </location>
</feature>
<proteinExistence type="predicted"/>
<evidence type="ECO:0000256" key="1">
    <source>
        <dbReference type="SAM" id="SignalP"/>
    </source>
</evidence>
<feature type="signal peptide" evidence="1">
    <location>
        <begin position="1"/>
        <end position="24"/>
    </location>
</feature>
<dbReference type="EMBL" id="AP014836">
    <property type="protein sequence ID" value="BAW80262.1"/>
    <property type="molecule type" value="Genomic_DNA"/>
</dbReference>
<evidence type="ECO:0000313" key="4">
    <source>
        <dbReference type="Proteomes" id="UP000243679"/>
    </source>
</evidence>
<gene>
    <name evidence="3" type="ORF">TAO_0892</name>
</gene>
<reference evidence="3 4" key="1">
    <citation type="journal article" date="2017" name="ISME J.">
        <title>An acid-tolerant ammonia-oxidizing ?-proteobacterium from soil.</title>
        <authorList>
            <person name="Hayatsu M."/>
            <person name="Tago K."/>
            <person name="Uchiyama I."/>
            <person name="Toyoda A."/>
            <person name="Wang Y."/>
            <person name="Shimomura Y."/>
            <person name="Okubo T."/>
            <person name="Kurisu F."/>
            <person name="Hirono Y."/>
            <person name="Nonaka K."/>
            <person name="Akiyama H."/>
            <person name="Itoh T."/>
            <person name="Takami H."/>
        </authorList>
    </citation>
    <scope>NUCLEOTIDE SEQUENCE [LARGE SCALE GENOMIC DNA]</scope>
    <source>
        <strain evidence="3 4">TAO100</strain>
    </source>
</reference>
<evidence type="ECO:0000313" key="3">
    <source>
        <dbReference type="EMBL" id="BAW80262.1"/>
    </source>
</evidence>
<accession>A0A1Q2SMB7</accession>
<dbReference type="InterPro" id="IPR013424">
    <property type="entry name" value="Ice-binding_C"/>
</dbReference>
<feature type="chain" id="PRO_5013270110" evidence="1">
    <location>
        <begin position="25"/>
        <end position="201"/>
    </location>
</feature>
<dbReference type="NCBIfam" id="NF035944">
    <property type="entry name" value="PEPxxWA-CTERM"/>
    <property type="match status" value="1"/>
</dbReference>
<keyword evidence="4" id="KW-1185">Reference proteome</keyword>
<dbReference type="NCBIfam" id="TIGR02595">
    <property type="entry name" value="PEP_CTERM"/>
    <property type="match status" value="1"/>
</dbReference>
<dbReference type="RefSeq" id="WP_096526825.1">
    <property type="nucleotide sequence ID" value="NZ_AP014836.1"/>
</dbReference>
<evidence type="ECO:0000259" key="2">
    <source>
        <dbReference type="Pfam" id="PF07589"/>
    </source>
</evidence>
<dbReference type="AlphaFoldDB" id="A0A1Q2SMB7"/>
<organism evidence="3 4">
    <name type="scientific">Candidatus Nitrosoglobus terrae</name>
    <dbReference type="NCBI Taxonomy" id="1630141"/>
    <lineage>
        <taxon>Bacteria</taxon>
        <taxon>Pseudomonadati</taxon>
        <taxon>Pseudomonadota</taxon>
        <taxon>Gammaproteobacteria</taxon>
        <taxon>Chromatiales</taxon>
        <taxon>Chromatiaceae</taxon>
        <taxon>Candidatus Nitrosoglobus</taxon>
    </lineage>
</organism>
<dbReference type="Proteomes" id="UP000243679">
    <property type="component" value="Chromosome"/>
</dbReference>
<dbReference type="Pfam" id="PF07589">
    <property type="entry name" value="PEP-CTERM"/>
    <property type="match status" value="1"/>
</dbReference>
<dbReference type="KEGG" id="ntt:TAO_0892"/>
<name>A0A1Q2SMB7_9GAMM</name>
<keyword evidence="1" id="KW-0732">Signal</keyword>